<keyword evidence="9" id="KW-0407">Ion channel</keyword>
<accession>A0AAE0FZN2</accession>
<gene>
    <name evidence="11" type="ORF">CYMTET_22735</name>
</gene>
<evidence type="ECO:0000313" key="12">
    <source>
        <dbReference type="Proteomes" id="UP001190700"/>
    </source>
</evidence>
<dbReference type="GO" id="GO:0007165">
    <property type="term" value="P:signal transduction"/>
    <property type="evidence" value="ECO:0007669"/>
    <property type="project" value="UniProtKB-ARBA"/>
</dbReference>
<protein>
    <submittedName>
        <fullName evidence="11">Uncharacterized protein</fullName>
    </submittedName>
</protein>
<evidence type="ECO:0000313" key="11">
    <source>
        <dbReference type="EMBL" id="KAK3268780.1"/>
    </source>
</evidence>
<keyword evidence="5 10" id="KW-1133">Transmembrane helix</keyword>
<dbReference type="EMBL" id="LGRX02011587">
    <property type="protein sequence ID" value="KAK3268780.1"/>
    <property type="molecule type" value="Genomic_DNA"/>
</dbReference>
<comment type="caution">
    <text evidence="11">The sequence shown here is derived from an EMBL/GenBank/DDBJ whole genome shotgun (WGS) entry which is preliminary data.</text>
</comment>
<evidence type="ECO:0000256" key="10">
    <source>
        <dbReference type="SAM" id="Phobius"/>
    </source>
</evidence>
<dbReference type="PANTHER" id="PTHR10125:SF31">
    <property type="entry name" value="P2X RECEPTOR E"/>
    <property type="match status" value="1"/>
</dbReference>
<evidence type="ECO:0000256" key="7">
    <source>
        <dbReference type="ARBA" id="ARBA00023136"/>
    </source>
</evidence>
<comment type="similarity">
    <text evidence="2">Belongs to the P2X receptor family.</text>
</comment>
<dbReference type="InterPro" id="IPR059116">
    <property type="entry name" value="P2X_receptor"/>
</dbReference>
<evidence type="ECO:0000256" key="3">
    <source>
        <dbReference type="ARBA" id="ARBA00022448"/>
    </source>
</evidence>
<sequence length="457" mass="52233">MSGFFTKYFGDPDVLLAYSSTKVIRIRDRWLGLLYWFLMSCIFAYIVLYQLLWQQSYLAKEGITGTLSALVVGTNRTKSINLGNLSYCTQKACQLWDQHDVRYPNQNAMQLMITTYVEEQQQYRRCPLDAQTCPYDSPFATVGSTKEYYVGGIETYGLELSHSAEAALFYAETGKSKFTAANFEVHGELLDGLAEHKQHAIKEFPRSDQVHPTIETASDFLTIEELLRAANISSLDEHLEGNTRPIRETGVVIFFRVQYFNTHTFFAPSAHFTYTYTVSKQDTESRIYVPEYREEYGANRTLYVRNGISLVFIQQGEVGMFSFSTLLLSLVSGLGLMTLSTAIVDLVAIYALPLRSIYRKQKYEQSVKFGEVRENQELRELLENYSEDFQVQQLLADLQSESVENGLTRANSAQRQQEVITALRNSLQAKRADEPRTRHTVRQERVGSGWELLRGST</sequence>
<dbReference type="GO" id="GO:0015267">
    <property type="term" value="F:channel activity"/>
    <property type="evidence" value="ECO:0007669"/>
    <property type="project" value="UniProtKB-ARBA"/>
</dbReference>
<evidence type="ECO:0000256" key="5">
    <source>
        <dbReference type="ARBA" id="ARBA00022989"/>
    </source>
</evidence>
<keyword evidence="3" id="KW-0813">Transport</keyword>
<dbReference type="Proteomes" id="UP001190700">
    <property type="component" value="Unassembled WGS sequence"/>
</dbReference>
<keyword evidence="8" id="KW-1071">Ligand-gated ion channel</keyword>
<evidence type="ECO:0000256" key="9">
    <source>
        <dbReference type="ARBA" id="ARBA00023303"/>
    </source>
</evidence>
<keyword evidence="4 10" id="KW-0812">Transmembrane</keyword>
<dbReference type="AlphaFoldDB" id="A0AAE0FZN2"/>
<comment type="subcellular location">
    <subcellularLocation>
        <location evidence="1">Endomembrane system</location>
    </subcellularLocation>
</comment>
<evidence type="ECO:0000256" key="1">
    <source>
        <dbReference type="ARBA" id="ARBA00004308"/>
    </source>
</evidence>
<proteinExistence type="inferred from homology"/>
<organism evidence="11 12">
    <name type="scientific">Cymbomonas tetramitiformis</name>
    <dbReference type="NCBI Taxonomy" id="36881"/>
    <lineage>
        <taxon>Eukaryota</taxon>
        <taxon>Viridiplantae</taxon>
        <taxon>Chlorophyta</taxon>
        <taxon>Pyramimonadophyceae</taxon>
        <taxon>Pyramimonadales</taxon>
        <taxon>Pyramimonadaceae</taxon>
        <taxon>Cymbomonas</taxon>
    </lineage>
</organism>
<feature type="transmembrane region" description="Helical" evidence="10">
    <location>
        <begin position="33"/>
        <end position="53"/>
    </location>
</feature>
<reference evidence="11 12" key="1">
    <citation type="journal article" date="2015" name="Genome Biol. Evol.">
        <title>Comparative Genomics of a Bacterivorous Green Alga Reveals Evolutionary Causalities and Consequences of Phago-Mixotrophic Mode of Nutrition.</title>
        <authorList>
            <person name="Burns J.A."/>
            <person name="Paasch A."/>
            <person name="Narechania A."/>
            <person name="Kim E."/>
        </authorList>
    </citation>
    <scope>NUCLEOTIDE SEQUENCE [LARGE SCALE GENOMIC DNA]</scope>
    <source>
        <strain evidence="11 12">PLY_AMNH</strain>
    </source>
</reference>
<evidence type="ECO:0000256" key="8">
    <source>
        <dbReference type="ARBA" id="ARBA00023286"/>
    </source>
</evidence>
<keyword evidence="6" id="KW-0406">Ion transport</keyword>
<evidence type="ECO:0000256" key="2">
    <source>
        <dbReference type="ARBA" id="ARBA00009848"/>
    </source>
</evidence>
<dbReference type="Pfam" id="PF00864">
    <property type="entry name" value="P2X_receptor"/>
    <property type="match status" value="2"/>
</dbReference>
<name>A0AAE0FZN2_9CHLO</name>
<dbReference type="GO" id="GO:0012505">
    <property type="term" value="C:endomembrane system"/>
    <property type="evidence" value="ECO:0007669"/>
    <property type="project" value="UniProtKB-SubCell"/>
</dbReference>
<dbReference type="PANTHER" id="PTHR10125">
    <property type="entry name" value="P2X PURINOCEPTOR"/>
    <property type="match status" value="1"/>
</dbReference>
<dbReference type="GO" id="GO:0070588">
    <property type="term" value="P:calcium ion transmembrane transport"/>
    <property type="evidence" value="ECO:0007669"/>
    <property type="project" value="TreeGrafter"/>
</dbReference>
<evidence type="ECO:0000256" key="4">
    <source>
        <dbReference type="ARBA" id="ARBA00022692"/>
    </source>
</evidence>
<keyword evidence="12" id="KW-1185">Reference proteome</keyword>
<evidence type="ECO:0000256" key="6">
    <source>
        <dbReference type="ARBA" id="ARBA00023065"/>
    </source>
</evidence>
<dbReference type="GO" id="GO:0016020">
    <property type="term" value="C:membrane"/>
    <property type="evidence" value="ECO:0007669"/>
    <property type="project" value="TreeGrafter"/>
</dbReference>
<dbReference type="Gene3D" id="1.10.287.940">
    <property type="entry name" value="atp-gated p2x4 ion channel"/>
    <property type="match status" value="2"/>
</dbReference>
<keyword evidence="7 10" id="KW-0472">Membrane</keyword>
<feature type="transmembrane region" description="Helical" evidence="10">
    <location>
        <begin position="326"/>
        <end position="352"/>
    </location>
</feature>